<comment type="caution">
    <text evidence="1">The sequence shown here is derived from an EMBL/GenBank/DDBJ whole genome shotgun (WGS) entry which is preliminary data.</text>
</comment>
<evidence type="ECO:0000313" key="1">
    <source>
        <dbReference type="EMBL" id="OGM08553.1"/>
    </source>
</evidence>
<reference evidence="1 2" key="1">
    <citation type="journal article" date="2016" name="Nat. Commun.">
        <title>Thousands of microbial genomes shed light on interconnected biogeochemical processes in an aquifer system.</title>
        <authorList>
            <person name="Anantharaman K."/>
            <person name="Brown C.T."/>
            <person name="Hug L.A."/>
            <person name="Sharon I."/>
            <person name="Castelle C.J."/>
            <person name="Probst A.J."/>
            <person name="Thomas B.C."/>
            <person name="Singh A."/>
            <person name="Wilkins M.J."/>
            <person name="Karaoz U."/>
            <person name="Brodie E.L."/>
            <person name="Williams K.H."/>
            <person name="Hubbard S.S."/>
            <person name="Banfield J.F."/>
        </authorList>
    </citation>
    <scope>NUCLEOTIDE SEQUENCE [LARGE SCALE GENOMIC DNA]</scope>
</reference>
<name>A0A1F7X0X4_9BACT</name>
<sequence>MPNPLNYVTPEKIAQLGLSLDDIRDSYHPSEGGVYHARGAESKGKTLLIAHLYRELIDKGLFTPADAVGNLAFKGKYGIGYQVLKGEDLRQYLWDLTHKPYRHKIVVIDEADSEFPARFFTDKEQTEISLRLWHTAKLGNYIYLSSHLGNSVDVIMSLATHYYLYPNIPSFESNTLNYTMFNRLEWSISNWTAHDVIATMLIYNRQELTENTQIERFKARPSKQKEKQTELKEKETELNFDLEWEEIERV</sequence>
<accession>A0A1F7X0X4</accession>
<evidence type="ECO:0000313" key="2">
    <source>
        <dbReference type="Proteomes" id="UP000176939"/>
    </source>
</evidence>
<dbReference type="EMBL" id="MGFQ01000042">
    <property type="protein sequence ID" value="OGM08553.1"/>
    <property type="molecule type" value="Genomic_DNA"/>
</dbReference>
<gene>
    <name evidence="1" type="ORF">A2Z67_01790</name>
</gene>
<protein>
    <submittedName>
        <fullName evidence="1">Uncharacterized protein</fullName>
    </submittedName>
</protein>
<proteinExistence type="predicted"/>
<organism evidence="1 2">
    <name type="scientific">Candidatus Woesebacteria bacterium RBG_13_36_22</name>
    <dbReference type="NCBI Taxonomy" id="1802478"/>
    <lineage>
        <taxon>Bacteria</taxon>
        <taxon>Candidatus Woeseibacteriota</taxon>
    </lineage>
</organism>
<dbReference type="AlphaFoldDB" id="A0A1F7X0X4"/>
<dbReference type="Proteomes" id="UP000176939">
    <property type="component" value="Unassembled WGS sequence"/>
</dbReference>